<evidence type="ECO:0000313" key="1">
    <source>
        <dbReference type="EMBL" id="VVV00375.1"/>
    </source>
</evidence>
<dbReference type="EMBL" id="CABVMM010000005">
    <property type="protein sequence ID" value="VVV00375.1"/>
    <property type="molecule type" value="Genomic_DNA"/>
</dbReference>
<evidence type="ECO:0000313" key="2">
    <source>
        <dbReference type="Proteomes" id="UP000356253"/>
    </source>
</evidence>
<name>A0AC61Y7L4_9FLAO</name>
<proteinExistence type="predicted"/>
<dbReference type="Proteomes" id="UP000356253">
    <property type="component" value="Unassembled WGS sequence"/>
</dbReference>
<comment type="caution">
    <text evidence="1">The sequence shown here is derived from an EMBL/GenBank/DDBJ whole genome shotgun (WGS) entry which is preliminary data.</text>
</comment>
<protein>
    <submittedName>
        <fullName evidence="1">Uncharacterized protein</fullName>
    </submittedName>
</protein>
<gene>
    <name evidence="1" type="ORF">FVB9532_01645</name>
</gene>
<reference evidence="1" key="1">
    <citation type="submission" date="2019-09" db="EMBL/GenBank/DDBJ databases">
        <authorList>
            <person name="Rodrigo-Torres L."/>
            <person name="Arahal R. D."/>
            <person name="Lucena T."/>
        </authorList>
    </citation>
    <scope>NUCLEOTIDE SEQUENCE</scope>
    <source>
        <strain evidence="1">ISS653</strain>
    </source>
</reference>
<sequence length="283" mass="34314">MNTLLNFSLVVLLSLILSWKSKAQENLYFDETSTQINKAEFTKKCNSSYIYKCISYPTDTLVINKVFFKYKFGKISPEKFQQIRKLLIKDGKYKIEKNQIIIIKKFDSLYNYEREIEYHKIHEKNYKKYKAINDSLGYEKYHIHQHDFNKKIFQKSLNSWIREKQKCIAKFEKKFHTKVIYLHEDDIEQEENYNNFSWVKDRGIIKRIFFSDNNVHDLLILKPNGEYLLSGGHFIDRYLKKILQNQDWSQFKEDWIKSLEADNPHGKGIFKERRSIYHKKHCF</sequence>
<accession>A0AC61Y7L4</accession>
<organism evidence="1 2">
    <name type="scientific">Mesonia oceanica</name>
    <dbReference type="NCBI Taxonomy" id="2687242"/>
    <lineage>
        <taxon>Bacteria</taxon>
        <taxon>Pseudomonadati</taxon>
        <taxon>Bacteroidota</taxon>
        <taxon>Flavobacteriia</taxon>
        <taxon>Flavobacteriales</taxon>
        <taxon>Flavobacteriaceae</taxon>
        <taxon>Mesonia</taxon>
    </lineage>
</organism>
<keyword evidence="2" id="KW-1185">Reference proteome</keyword>